<evidence type="ECO:0000259" key="10">
    <source>
        <dbReference type="PROSITE" id="PS50113"/>
    </source>
</evidence>
<evidence type="ECO:0000256" key="6">
    <source>
        <dbReference type="ARBA" id="ARBA00023012"/>
    </source>
</evidence>
<dbReference type="InterPro" id="IPR003594">
    <property type="entry name" value="HATPase_dom"/>
</dbReference>
<dbReference type="NCBIfam" id="TIGR00229">
    <property type="entry name" value="sensory_box"/>
    <property type="match status" value="3"/>
</dbReference>
<evidence type="ECO:0000256" key="1">
    <source>
        <dbReference type="ARBA" id="ARBA00022553"/>
    </source>
</evidence>
<feature type="domain" description="Response regulatory" evidence="8">
    <location>
        <begin position="830"/>
        <end position="950"/>
    </location>
</feature>
<evidence type="ECO:0000313" key="12">
    <source>
        <dbReference type="Proteomes" id="UP001208689"/>
    </source>
</evidence>
<dbReference type="Gene3D" id="3.30.450.20">
    <property type="entry name" value="PAS domain"/>
    <property type="match status" value="3"/>
</dbReference>
<dbReference type="InterPro" id="IPR001610">
    <property type="entry name" value="PAC"/>
</dbReference>
<dbReference type="PRINTS" id="PR00344">
    <property type="entry name" value="BCTRLSENSOR"/>
</dbReference>
<keyword evidence="3" id="KW-0547">Nucleotide-binding</keyword>
<evidence type="ECO:0000256" key="4">
    <source>
        <dbReference type="ARBA" id="ARBA00022777"/>
    </source>
</evidence>
<dbReference type="InterPro" id="IPR029016">
    <property type="entry name" value="GAF-like_dom_sf"/>
</dbReference>
<dbReference type="SUPFAM" id="SSF47384">
    <property type="entry name" value="Homodimeric domain of signal transducing histidine kinase"/>
    <property type="match status" value="1"/>
</dbReference>
<dbReference type="InterPro" id="IPR036890">
    <property type="entry name" value="HATPase_C_sf"/>
</dbReference>
<keyword evidence="2 11" id="KW-0808">Transferase</keyword>
<keyword evidence="5" id="KW-0067">ATP-binding</keyword>
<dbReference type="SMART" id="SM00388">
    <property type="entry name" value="HisKA"/>
    <property type="match status" value="1"/>
</dbReference>
<dbReference type="EC" id="2.7.13.3" evidence="11"/>
<evidence type="ECO:0000259" key="8">
    <source>
        <dbReference type="PROSITE" id="PS50110"/>
    </source>
</evidence>
<evidence type="ECO:0000256" key="5">
    <source>
        <dbReference type="ARBA" id="ARBA00022840"/>
    </source>
</evidence>
<dbReference type="InterPro" id="IPR036097">
    <property type="entry name" value="HisK_dim/P_sf"/>
</dbReference>
<dbReference type="CDD" id="cd00130">
    <property type="entry name" value="PAS"/>
    <property type="match status" value="2"/>
</dbReference>
<dbReference type="Pfam" id="PF02518">
    <property type="entry name" value="HATPase_c"/>
    <property type="match status" value="1"/>
</dbReference>
<dbReference type="InterPro" id="IPR011006">
    <property type="entry name" value="CheY-like_superfamily"/>
</dbReference>
<dbReference type="CDD" id="cd00082">
    <property type="entry name" value="HisKA"/>
    <property type="match status" value="1"/>
</dbReference>
<dbReference type="Pfam" id="PF08447">
    <property type="entry name" value="PAS_3"/>
    <property type="match status" value="2"/>
</dbReference>
<organism evidence="11 12">
    <name type="scientific">Candidatus Lokiarchaeum ossiferum</name>
    <dbReference type="NCBI Taxonomy" id="2951803"/>
    <lineage>
        <taxon>Archaea</taxon>
        <taxon>Promethearchaeati</taxon>
        <taxon>Promethearchaeota</taxon>
        <taxon>Promethearchaeia</taxon>
        <taxon>Promethearchaeales</taxon>
        <taxon>Promethearchaeaceae</taxon>
        <taxon>Candidatus Lokiarchaeum</taxon>
    </lineage>
</organism>
<proteinExistence type="predicted"/>
<feature type="domain" description="PAC" evidence="10">
    <location>
        <begin position="531"/>
        <end position="583"/>
    </location>
</feature>
<dbReference type="GO" id="GO:0004673">
    <property type="term" value="F:protein histidine kinase activity"/>
    <property type="evidence" value="ECO:0007669"/>
    <property type="project" value="UniProtKB-EC"/>
</dbReference>
<dbReference type="SMART" id="SM00448">
    <property type="entry name" value="REC"/>
    <property type="match status" value="1"/>
</dbReference>
<keyword evidence="12" id="KW-1185">Reference proteome</keyword>
<dbReference type="SUPFAM" id="SSF55785">
    <property type="entry name" value="PYP-like sensor domain (PAS domain)"/>
    <property type="match status" value="3"/>
</dbReference>
<dbReference type="Pfam" id="PF01590">
    <property type="entry name" value="GAF"/>
    <property type="match status" value="1"/>
</dbReference>
<dbReference type="Pfam" id="PF00072">
    <property type="entry name" value="Response_reg"/>
    <property type="match status" value="1"/>
</dbReference>
<dbReference type="InterPro" id="IPR004358">
    <property type="entry name" value="Sig_transdc_His_kin-like_C"/>
</dbReference>
<keyword evidence="1" id="KW-0597">Phosphoprotein</keyword>
<dbReference type="Gene3D" id="1.10.287.130">
    <property type="match status" value="1"/>
</dbReference>
<sequence length="950" mass="109729">MANLNLSEELTNSAKILEQRIGMQAIISKISSLFISCPFDLVDENIEKSLEIIGKFTKVDTCHVIIPNEDNNHSLVFEWHDKSVESTKQVFEHAILSEKIFQNNLLINPLFVAQTSKFNFPSPKLKQIFTNLGILSFLIVPMKYLGKNFGFITLSNSTHKRTLDPKNQALVNSIAEIFVSKIITKKLEEEKQEQELKYQNLFNNMVNGFSYHNVVFDANDEPIDFIYVDVNPAFTILTGRSREEVIGKKLSEISPNYLKVLKKHYYKVIVDKFNLTYEYYSSSIDKWFLVNSYSPEDGYFVNIFNDITERKIAEQKLQQNEEWFQDVLKNALDASYRINYITHKVEYISPVFTKMTGISTESFNYQDFKARIHPTDFEHQETYFYEEIRRNPSSKIPLKMKYRFKCYGDNYLWLEDNFTLIVDEKRQPCYSIGTLRDIHQQTEAERRLKRSELRFREVLEHSSDVIYRIAFKTRKFDFISPSIEVNLGYTVNEILNLNFNDSLALIHPEDRQLVNNKMKQLLNEKKHENTINIQYRLKNKQNSYIWVNENRTSIRNKKNKIIFILGVFRDVTDQLELEKERLRADKIESIGLLAAGIAHDFNNLLVSILGNVNLLQMTQIDEEQSDILHDIEQGTFNATNLTKQLLTFAKGGAPIKKSENLKDIVENATKFVLRGSKCRATFNFESNLPQTAIDAGQMNQVLMNLLINADHAMSEGGVIQITVKSTLLEESSSIPLKKGKYLLIEIKDQGKGIKPIHKDSIFKPYFTTKSKGSGLGLATCYSIIKQHNGYINFRSNLQEGTTFFFYLPISESETIKANEEQQISSKINKSILVLDDDANIHKLLQRLFKKLSIKLDSIYDGKEILEIYKKKDSMGEKYDLVIMDLTIPGGIGGQEAISRLKSYDRNVKAIVSSGYSNDPIMSNYEKYGFIDVLPKPFTIQELKTIIEKHC</sequence>
<dbReference type="Pfam" id="PF13426">
    <property type="entry name" value="PAS_9"/>
    <property type="match status" value="1"/>
</dbReference>
<name>A0ABY6HRM0_9ARCH</name>
<dbReference type="SMART" id="SM00091">
    <property type="entry name" value="PAS"/>
    <property type="match status" value="3"/>
</dbReference>
<dbReference type="PROSITE" id="PS50110">
    <property type="entry name" value="RESPONSE_REGULATORY"/>
    <property type="match status" value="1"/>
</dbReference>
<dbReference type="PROSITE" id="PS50109">
    <property type="entry name" value="HIS_KIN"/>
    <property type="match status" value="1"/>
</dbReference>
<dbReference type="Gene3D" id="3.40.50.2300">
    <property type="match status" value="1"/>
</dbReference>
<dbReference type="EMBL" id="CP104013">
    <property type="protein sequence ID" value="UYP46155.1"/>
    <property type="molecule type" value="Genomic_DNA"/>
</dbReference>
<dbReference type="InterPro" id="IPR013655">
    <property type="entry name" value="PAS_fold_3"/>
</dbReference>
<dbReference type="InterPro" id="IPR001789">
    <property type="entry name" value="Sig_transdc_resp-reg_receiver"/>
</dbReference>
<reference evidence="11" key="1">
    <citation type="submission" date="2022-09" db="EMBL/GenBank/DDBJ databases">
        <title>Actin cytoskeleton and complex cell architecture in an #Asgard archaeon.</title>
        <authorList>
            <person name="Ponce Toledo R.I."/>
            <person name="Schleper C."/>
            <person name="Rodrigues Oliveira T."/>
            <person name="Wollweber F."/>
            <person name="Xu J."/>
            <person name="Rittmann S."/>
            <person name="Klingl A."/>
            <person name="Pilhofer M."/>
        </authorList>
    </citation>
    <scope>NUCLEOTIDE SEQUENCE</scope>
    <source>
        <strain evidence="11">B-35</strain>
    </source>
</reference>
<feature type="domain" description="PAS" evidence="9">
    <location>
        <begin position="230"/>
        <end position="272"/>
    </location>
</feature>
<dbReference type="PANTHER" id="PTHR43065">
    <property type="entry name" value="SENSOR HISTIDINE KINASE"/>
    <property type="match status" value="1"/>
</dbReference>
<dbReference type="InterPro" id="IPR005467">
    <property type="entry name" value="His_kinase_dom"/>
</dbReference>
<dbReference type="InterPro" id="IPR000700">
    <property type="entry name" value="PAS-assoc_C"/>
</dbReference>
<protein>
    <submittedName>
        <fullName evidence="11">Sensor histidine kinase RcsC</fullName>
        <ecNumber evidence="11">2.7.13.3</ecNumber>
    </submittedName>
</protein>
<dbReference type="SUPFAM" id="SSF55874">
    <property type="entry name" value="ATPase domain of HSP90 chaperone/DNA topoisomerase II/histidine kinase"/>
    <property type="match status" value="1"/>
</dbReference>
<dbReference type="SMART" id="SM00086">
    <property type="entry name" value="PAC"/>
    <property type="match status" value="2"/>
</dbReference>
<gene>
    <name evidence="11" type="ORF">NEF87_002440</name>
</gene>
<evidence type="ECO:0000259" key="9">
    <source>
        <dbReference type="PROSITE" id="PS50112"/>
    </source>
</evidence>
<dbReference type="Gene3D" id="3.30.565.10">
    <property type="entry name" value="Histidine kinase-like ATPase, C-terminal domain"/>
    <property type="match status" value="1"/>
</dbReference>
<evidence type="ECO:0000259" key="7">
    <source>
        <dbReference type="PROSITE" id="PS50109"/>
    </source>
</evidence>
<dbReference type="Pfam" id="PF00512">
    <property type="entry name" value="HisKA"/>
    <property type="match status" value="1"/>
</dbReference>
<dbReference type="PANTHER" id="PTHR43065:SF46">
    <property type="entry name" value="C4-DICARBOXYLATE TRANSPORT SENSOR PROTEIN DCTB"/>
    <property type="match status" value="1"/>
</dbReference>
<evidence type="ECO:0000313" key="11">
    <source>
        <dbReference type="EMBL" id="UYP46155.1"/>
    </source>
</evidence>
<evidence type="ECO:0000256" key="2">
    <source>
        <dbReference type="ARBA" id="ARBA00022679"/>
    </source>
</evidence>
<evidence type="ECO:0000256" key="3">
    <source>
        <dbReference type="ARBA" id="ARBA00022741"/>
    </source>
</evidence>
<dbReference type="InterPro" id="IPR003018">
    <property type="entry name" value="GAF"/>
</dbReference>
<dbReference type="SUPFAM" id="SSF52172">
    <property type="entry name" value="CheY-like"/>
    <property type="match status" value="1"/>
</dbReference>
<feature type="domain" description="PAC" evidence="10">
    <location>
        <begin position="398"/>
        <end position="450"/>
    </location>
</feature>
<dbReference type="PROSITE" id="PS50113">
    <property type="entry name" value="PAC"/>
    <property type="match status" value="2"/>
</dbReference>
<dbReference type="Proteomes" id="UP001208689">
    <property type="component" value="Chromosome"/>
</dbReference>
<dbReference type="SMART" id="SM00387">
    <property type="entry name" value="HATPase_c"/>
    <property type="match status" value="1"/>
</dbReference>
<dbReference type="PROSITE" id="PS50112">
    <property type="entry name" value="PAS"/>
    <property type="match status" value="2"/>
</dbReference>
<keyword evidence="4 11" id="KW-0418">Kinase</keyword>
<feature type="domain" description="PAS" evidence="9">
    <location>
        <begin position="451"/>
        <end position="525"/>
    </location>
</feature>
<feature type="domain" description="Histidine kinase" evidence="7">
    <location>
        <begin position="596"/>
        <end position="811"/>
    </location>
</feature>
<dbReference type="SUPFAM" id="SSF55781">
    <property type="entry name" value="GAF domain-like"/>
    <property type="match status" value="1"/>
</dbReference>
<dbReference type="InterPro" id="IPR000014">
    <property type="entry name" value="PAS"/>
</dbReference>
<dbReference type="CDD" id="cd17546">
    <property type="entry name" value="REC_hyHK_CKI1_RcsC-like"/>
    <property type="match status" value="1"/>
</dbReference>
<keyword evidence="6" id="KW-0902">Two-component regulatory system</keyword>
<accession>A0ABY6HRM0</accession>
<dbReference type="InterPro" id="IPR035965">
    <property type="entry name" value="PAS-like_dom_sf"/>
</dbReference>
<dbReference type="Gene3D" id="3.30.450.40">
    <property type="match status" value="1"/>
</dbReference>
<dbReference type="InterPro" id="IPR003661">
    <property type="entry name" value="HisK_dim/P_dom"/>
</dbReference>